<evidence type="ECO:0000313" key="2">
    <source>
        <dbReference type="EMBL" id="RCV09812.1"/>
    </source>
</evidence>
<dbReference type="PANTHER" id="PTHR36138">
    <property type="entry name" value="EXPRESSED PROTEIN-RELATED"/>
    <property type="match status" value="1"/>
</dbReference>
<proteinExistence type="predicted"/>
<reference evidence="2" key="2">
    <citation type="submission" date="2015-07" db="EMBL/GenBank/DDBJ databases">
        <authorList>
            <person name="Noorani M."/>
        </authorList>
    </citation>
    <scope>NUCLEOTIDE SEQUENCE</scope>
    <source>
        <strain evidence="2">Yugu1</strain>
    </source>
</reference>
<accession>A0A368PVY4</accession>
<protein>
    <submittedName>
        <fullName evidence="2">Uncharacterized protein</fullName>
    </submittedName>
</protein>
<gene>
    <name evidence="2" type="ORF">SETIT_2G059500v2</name>
</gene>
<reference evidence="2" key="1">
    <citation type="journal article" date="2012" name="Nat. Biotechnol.">
        <title>Reference genome sequence of the model plant Setaria.</title>
        <authorList>
            <person name="Bennetzen J.L."/>
            <person name="Schmutz J."/>
            <person name="Wang H."/>
            <person name="Percifield R."/>
            <person name="Hawkins J."/>
            <person name="Pontaroli A.C."/>
            <person name="Estep M."/>
            <person name="Feng L."/>
            <person name="Vaughn J.N."/>
            <person name="Grimwood J."/>
            <person name="Jenkins J."/>
            <person name="Barry K."/>
            <person name="Lindquist E."/>
            <person name="Hellsten U."/>
            <person name="Deshpande S."/>
            <person name="Wang X."/>
            <person name="Wu X."/>
            <person name="Mitros T."/>
            <person name="Triplett J."/>
            <person name="Yang X."/>
            <person name="Ye C.Y."/>
            <person name="Mauro-Herrera M."/>
            <person name="Wang L."/>
            <person name="Li P."/>
            <person name="Sharma M."/>
            <person name="Sharma R."/>
            <person name="Ronald P.C."/>
            <person name="Panaud O."/>
            <person name="Kellogg E.A."/>
            <person name="Brutnell T.P."/>
            <person name="Doust A.N."/>
            <person name="Tuskan G.A."/>
            <person name="Rokhsar D."/>
            <person name="Devos K.M."/>
        </authorList>
    </citation>
    <scope>NUCLEOTIDE SEQUENCE [LARGE SCALE GENOMIC DNA]</scope>
    <source>
        <strain evidence="2">Yugu1</strain>
    </source>
</reference>
<name>A0A368PVY4_SETIT</name>
<dbReference type="AlphaFoldDB" id="A0A368PVY4"/>
<sequence>MAAANTDEVKMMSAPETGEGKKRTKLVRVKQEYIDWILVKRKVLPRRPFPSLSDEVLDGVFRAKPELRERLRRDFAECAALMKKIHDDEDDILEQYHAKGYAMQEIEIRDDEGEVAGWQLQQRRGGSCGT</sequence>
<dbReference type="PANTHER" id="PTHR36138:SF13">
    <property type="entry name" value="OS04G0604500 PROTEIN"/>
    <property type="match status" value="1"/>
</dbReference>
<dbReference type="EMBL" id="CM003529">
    <property type="protein sequence ID" value="RCV09812.1"/>
    <property type="molecule type" value="Genomic_DNA"/>
</dbReference>
<dbReference type="OrthoDB" id="715311at2759"/>
<evidence type="ECO:0000256" key="1">
    <source>
        <dbReference type="SAM" id="MobiDB-lite"/>
    </source>
</evidence>
<organism evidence="2">
    <name type="scientific">Setaria italica</name>
    <name type="common">Foxtail millet</name>
    <name type="synonym">Panicum italicum</name>
    <dbReference type="NCBI Taxonomy" id="4555"/>
    <lineage>
        <taxon>Eukaryota</taxon>
        <taxon>Viridiplantae</taxon>
        <taxon>Streptophyta</taxon>
        <taxon>Embryophyta</taxon>
        <taxon>Tracheophyta</taxon>
        <taxon>Spermatophyta</taxon>
        <taxon>Magnoliopsida</taxon>
        <taxon>Liliopsida</taxon>
        <taxon>Poales</taxon>
        <taxon>Poaceae</taxon>
        <taxon>PACMAD clade</taxon>
        <taxon>Panicoideae</taxon>
        <taxon>Panicodae</taxon>
        <taxon>Paniceae</taxon>
        <taxon>Cenchrinae</taxon>
        <taxon>Setaria</taxon>
    </lineage>
</organism>
<feature type="region of interest" description="Disordered" evidence="1">
    <location>
        <begin position="1"/>
        <end position="23"/>
    </location>
</feature>